<dbReference type="Proteomes" id="UP001239994">
    <property type="component" value="Unassembled WGS sequence"/>
</dbReference>
<evidence type="ECO:0000313" key="4">
    <source>
        <dbReference type="Proteomes" id="UP001239994"/>
    </source>
</evidence>
<name>A0AAD9DU95_9TELE</name>
<gene>
    <name evidence="3" type="ORF">P4O66_001065</name>
</gene>
<keyword evidence="1" id="KW-0175">Coiled coil</keyword>
<dbReference type="EMBL" id="JAROKS010000015">
    <property type="protein sequence ID" value="KAK1795570.1"/>
    <property type="molecule type" value="Genomic_DNA"/>
</dbReference>
<protein>
    <recommendedName>
        <fullName evidence="5">Echinoderm microtubule-associated protein-like 1</fullName>
    </recommendedName>
</protein>
<evidence type="ECO:0008006" key="5">
    <source>
        <dbReference type="Google" id="ProtNLM"/>
    </source>
</evidence>
<proteinExistence type="predicted"/>
<reference evidence="3" key="1">
    <citation type="submission" date="2023-03" db="EMBL/GenBank/DDBJ databases">
        <title>Electrophorus voltai genome.</title>
        <authorList>
            <person name="Bian C."/>
        </authorList>
    </citation>
    <scope>NUCLEOTIDE SEQUENCE</scope>
    <source>
        <strain evidence="3">CB-2022</strain>
        <tissue evidence="3">Muscle</tissue>
    </source>
</reference>
<keyword evidence="4" id="KW-1185">Reference proteome</keyword>
<evidence type="ECO:0000256" key="1">
    <source>
        <dbReference type="SAM" id="Coils"/>
    </source>
</evidence>
<feature type="coiled-coil region" evidence="1">
    <location>
        <begin position="74"/>
        <end position="101"/>
    </location>
</feature>
<feature type="compositionally biased region" description="Low complexity" evidence="2">
    <location>
        <begin position="156"/>
        <end position="187"/>
    </location>
</feature>
<dbReference type="AlphaFoldDB" id="A0AAD9DU95"/>
<accession>A0AAD9DU95</accession>
<feature type="region of interest" description="Disordered" evidence="2">
    <location>
        <begin position="133"/>
        <end position="202"/>
    </location>
</feature>
<evidence type="ECO:0000256" key="2">
    <source>
        <dbReference type="SAM" id="MobiDB-lite"/>
    </source>
</evidence>
<evidence type="ECO:0000313" key="3">
    <source>
        <dbReference type="EMBL" id="KAK1795570.1"/>
    </source>
</evidence>
<feature type="region of interest" description="Disordered" evidence="2">
    <location>
        <begin position="1"/>
        <end position="31"/>
    </location>
</feature>
<feature type="compositionally biased region" description="Low complexity" evidence="2">
    <location>
        <begin position="133"/>
        <end position="147"/>
    </location>
</feature>
<sequence>MEEEMAVAAPDPSMGDPLEESRAVGPQGRGARLREHYRQDVLVAPEADFLVDHHSSAYSSMEVADRLTYLEQRVQMQEDEIQLLKLALEDVLKRLNISEEQSTVFTKRGPVPVARPLSLALSTRGASNTSLLLKKGSSSTQPSSMPSRNFSPSPASKRSPPGSVKSSPSDSGSRRLSATITTTSTSKKSQESSKPKEANVRVLGRQHVTHCKGSGRDAATLSLPELLMRAVE</sequence>
<organism evidence="3 4">
    <name type="scientific">Electrophorus voltai</name>
    <dbReference type="NCBI Taxonomy" id="2609070"/>
    <lineage>
        <taxon>Eukaryota</taxon>
        <taxon>Metazoa</taxon>
        <taxon>Chordata</taxon>
        <taxon>Craniata</taxon>
        <taxon>Vertebrata</taxon>
        <taxon>Euteleostomi</taxon>
        <taxon>Actinopterygii</taxon>
        <taxon>Neopterygii</taxon>
        <taxon>Teleostei</taxon>
        <taxon>Ostariophysi</taxon>
        <taxon>Gymnotiformes</taxon>
        <taxon>Gymnotoidei</taxon>
        <taxon>Gymnotidae</taxon>
        <taxon>Electrophorus</taxon>
    </lineage>
</organism>
<comment type="caution">
    <text evidence="3">The sequence shown here is derived from an EMBL/GenBank/DDBJ whole genome shotgun (WGS) entry which is preliminary data.</text>
</comment>
<feature type="compositionally biased region" description="Basic and acidic residues" evidence="2">
    <location>
        <begin position="188"/>
        <end position="199"/>
    </location>
</feature>